<evidence type="ECO:0000256" key="7">
    <source>
        <dbReference type="PROSITE-ProRule" id="PRU01091"/>
    </source>
</evidence>
<dbReference type="InterPro" id="IPR001789">
    <property type="entry name" value="Sig_transdc_resp-reg_receiver"/>
</dbReference>
<feature type="domain" description="Response regulatory" evidence="8">
    <location>
        <begin position="3"/>
        <end position="117"/>
    </location>
</feature>
<keyword evidence="11" id="KW-1185">Reference proteome</keyword>
<protein>
    <submittedName>
        <fullName evidence="10">Two-component system, OmpR family, response regulator</fullName>
    </submittedName>
</protein>
<dbReference type="Pfam" id="PF00486">
    <property type="entry name" value="Trans_reg_C"/>
    <property type="match status" value="1"/>
</dbReference>
<evidence type="ECO:0000256" key="2">
    <source>
        <dbReference type="ARBA" id="ARBA00023012"/>
    </source>
</evidence>
<evidence type="ECO:0000256" key="5">
    <source>
        <dbReference type="ARBA" id="ARBA00023163"/>
    </source>
</evidence>
<keyword evidence="1 6" id="KW-0597">Phosphoprotein</keyword>
<accession>A0A239PPR9</accession>
<evidence type="ECO:0000259" key="9">
    <source>
        <dbReference type="PROSITE" id="PS51755"/>
    </source>
</evidence>
<dbReference type="FunFam" id="1.10.10.10:FF:000005">
    <property type="entry name" value="Two-component system response regulator"/>
    <property type="match status" value="1"/>
</dbReference>
<dbReference type="Gene3D" id="1.10.10.10">
    <property type="entry name" value="Winged helix-like DNA-binding domain superfamily/Winged helix DNA-binding domain"/>
    <property type="match status" value="1"/>
</dbReference>
<dbReference type="Pfam" id="PF00072">
    <property type="entry name" value="Response_reg"/>
    <property type="match status" value="1"/>
</dbReference>
<keyword evidence="5" id="KW-0804">Transcription</keyword>
<evidence type="ECO:0000313" key="11">
    <source>
        <dbReference type="Proteomes" id="UP000198346"/>
    </source>
</evidence>
<dbReference type="Gene3D" id="3.40.50.2300">
    <property type="match status" value="1"/>
</dbReference>
<feature type="domain" description="OmpR/PhoB-type" evidence="9">
    <location>
        <begin position="127"/>
        <end position="225"/>
    </location>
</feature>
<dbReference type="PROSITE" id="PS51755">
    <property type="entry name" value="OMPR_PHOB"/>
    <property type="match status" value="1"/>
</dbReference>
<dbReference type="SMART" id="SM00448">
    <property type="entry name" value="REC"/>
    <property type="match status" value="1"/>
</dbReference>
<sequence length="227" mass="25515">MMRILLVEDDAEAAAYVAKGLREAGHVVDHALDGETGLNMAGAGDYDAYVIDRMLPKLDGVSLLTRRREDGDETPALFLSALGEVDDRVTGFKAGGDDYLVKPYAFPELLARVEALGRRRSAPAKVTTRYVVGDLEMDLLTRTVRRAGRKIDLQPREFRLLEYLMRHAGHVVTRTMLLENVWEYHFDPQTNVIDVHISRLRAKIDKDFDKPLLKTIRGAGYTISESD</sequence>
<dbReference type="SUPFAM" id="SSF52172">
    <property type="entry name" value="CheY-like"/>
    <property type="match status" value="1"/>
</dbReference>
<gene>
    <name evidence="10" type="ORF">SAMN06297382_1069</name>
</gene>
<dbReference type="Proteomes" id="UP000198346">
    <property type="component" value="Unassembled WGS sequence"/>
</dbReference>
<dbReference type="InterPro" id="IPR036388">
    <property type="entry name" value="WH-like_DNA-bd_sf"/>
</dbReference>
<evidence type="ECO:0000313" key="10">
    <source>
        <dbReference type="EMBL" id="SNT72043.1"/>
    </source>
</evidence>
<dbReference type="SMART" id="SM00862">
    <property type="entry name" value="Trans_reg_C"/>
    <property type="match status" value="1"/>
</dbReference>
<dbReference type="InterPro" id="IPR001867">
    <property type="entry name" value="OmpR/PhoB-type_DNA-bd"/>
</dbReference>
<keyword evidence="3" id="KW-0805">Transcription regulation</keyword>
<evidence type="ECO:0000256" key="3">
    <source>
        <dbReference type="ARBA" id="ARBA00023015"/>
    </source>
</evidence>
<dbReference type="GO" id="GO:0005829">
    <property type="term" value="C:cytosol"/>
    <property type="evidence" value="ECO:0007669"/>
    <property type="project" value="TreeGrafter"/>
</dbReference>
<dbReference type="Gene3D" id="6.10.250.690">
    <property type="match status" value="1"/>
</dbReference>
<dbReference type="EMBL" id="FZQA01000002">
    <property type="protein sequence ID" value="SNT72043.1"/>
    <property type="molecule type" value="Genomic_DNA"/>
</dbReference>
<feature type="modified residue" description="4-aspartylphosphate" evidence="6">
    <location>
        <position position="52"/>
    </location>
</feature>
<keyword evidence="4 7" id="KW-0238">DNA-binding</keyword>
<dbReference type="InterPro" id="IPR011006">
    <property type="entry name" value="CheY-like_superfamily"/>
</dbReference>
<evidence type="ECO:0000256" key="1">
    <source>
        <dbReference type="ARBA" id="ARBA00022553"/>
    </source>
</evidence>
<feature type="DNA-binding region" description="OmpR/PhoB-type" evidence="7">
    <location>
        <begin position="127"/>
        <end position="225"/>
    </location>
</feature>
<reference evidence="10 11" key="1">
    <citation type="submission" date="2017-07" db="EMBL/GenBank/DDBJ databases">
        <authorList>
            <person name="Sun Z.S."/>
            <person name="Albrecht U."/>
            <person name="Echele G."/>
            <person name="Lee C.C."/>
        </authorList>
    </citation>
    <scope>NUCLEOTIDE SEQUENCE [LARGE SCALE GENOMIC DNA]</scope>
    <source>
        <strain evidence="10 11">CGMCC 1.12710</strain>
    </source>
</reference>
<evidence type="ECO:0000256" key="4">
    <source>
        <dbReference type="ARBA" id="ARBA00023125"/>
    </source>
</evidence>
<dbReference type="CDD" id="cd19935">
    <property type="entry name" value="REC_OmpR_CusR-like"/>
    <property type="match status" value="1"/>
</dbReference>
<dbReference type="PANTHER" id="PTHR48111">
    <property type="entry name" value="REGULATOR OF RPOS"/>
    <property type="match status" value="1"/>
</dbReference>
<dbReference type="GO" id="GO:0006355">
    <property type="term" value="P:regulation of DNA-templated transcription"/>
    <property type="evidence" value="ECO:0007669"/>
    <property type="project" value="InterPro"/>
</dbReference>
<evidence type="ECO:0000259" key="8">
    <source>
        <dbReference type="PROSITE" id="PS50110"/>
    </source>
</evidence>
<proteinExistence type="predicted"/>
<name>A0A239PPR9_9PROT</name>
<keyword evidence="2" id="KW-0902">Two-component regulatory system</keyword>
<dbReference type="CDD" id="cd00383">
    <property type="entry name" value="trans_reg_C"/>
    <property type="match status" value="1"/>
</dbReference>
<dbReference type="GO" id="GO:0032993">
    <property type="term" value="C:protein-DNA complex"/>
    <property type="evidence" value="ECO:0007669"/>
    <property type="project" value="TreeGrafter"/>
</dbReference>
<dbReference type="PANTHER" id="PTHR48111:SF76">
    <property type="entry name" value="TWO-COMPONENT RESPONSE REGULATOR"/>
    <property type="match status" value="1"/>
</dbReference>
<dbReference type="PROSITE" id="PS50110">
    <property type="entry name" value="RESPONSE_REGULATORY"/>
    <property type="match status" value="1"/>
</dbReference>
<dbReference type="GO" id="GO:0000976">
    <property type="term" value="F:transcription cis-regulatory region binding"/>
    <property type="evidence" value="ECO:0007669"/>
    <property type="project" value="TreeGrafter"/>
</dbReference>
<evidence type="ECO:0000256" key="6">
    <source>
        <dbReference type="PROSITE-ProRule" id="PRU00169"/>
    </source>
</evidence>
<dbReference type="GO" id="GO:0000156">
    <property type="term" value="F:phosphorelay response regulator activity"/>
    <property type="evidence" value="ECO:0007669"/>
    <property type="project" value="TreeGrafter"/>
</dbReference>
<organism evidence="10 11">
    <name type="scientific">Amphiplicatus metriothermophilus</name>
    <dbReference type="NCBI Taxonomy" id="1519374"/>
    <lineage>
        <taxon>Bacteria</taxon>
        <taxon>Pseudomonadati</taxon>
        <taxon>Pseudomonadota</taxon>
        <taxon>Alphaproteobacteria</taxon>
        <taxon>Parvularculales</taxon>
        <taxon>Parvularculaceae</taxon>
        <taxon>Amphiplicatus</taxon>
    </lineage>
</organism>
<dbReference type="AlphaFoldDB" id="A0A239PPR9"/>
<dbReference type="InterPro" id="IPR039420">
    <property type="entry name" value="WalR-like"/>
</dbReference>